<gene>
    <name evidence="1" type="ORF">KIL84_018978</name>
</gene>
<dbReference type="AlphaFoldDB" id="A0A9D3XSZ1"/>
<evidence type="ECO:0000313" key="1">
    <source>
        <dbReference type="EMBL" id="KAH1186229.1"/>
    </source>
</evidence>
<organism evidence="1 2">
    <name type="scientific">Mauremys mutica</name>
    <name type="common">yellowpond turtle</name>
    <dbReference type="NCBI Taxonomy" id="74926"/>
    <lineage>
        <taxon>Eukaryota</taxon>
        <taxon>Metazoa</taxon>
        <taxon>Chordata</taxon>
        <taxon>Craniata</taxon>
        <taxon>Vertebrata</taxon>
        <taxon>Euteleostomi</taxon>
        <taxon>Archelosauria</taxon>
        <taxon>Testudinata</taxon>
        <taxon>Testudines</taxon>
        <taxon>Cryptodira</taxon>
        <taxon>Durocryptodira</taxon>
        <taxon>Testudinoidea</taxon>
        <taxon>Geoemydidae</taxon>
        <taxon>Geoemydinae</taxon>
        <taxon>Mauremys</taxon>
    </lineage>
</organism>
<protein>
    <submittedName>
        <fullName evidence="1">Uncharacterized protein</fullName>
    </submittedName>
</protein>
<proteinExistence type="predicted"/>
<evidence type="ECO:0000313" key="2">
    <source>
        <dbReference type="Proteomes" id="UP000827986"/>
    </source>
</evidence>
<keyword evidence="2" id="KW-1185">Reference proteome</keyword>
<reference evidence="1" key="1">
    <citation type="submission" date="2021-09" db="EMBL/GenBank/DDBJ databases">
        <title>The genome of Mauremys mutica provides insights into the evolution of semi-aquatic lifestyle.</title>
        <authorList>
            <person name="Gong S."/>
            <person name="Gao Y."/>
        </authorList>
    </citation>
    <scope>NUCLEOTIDE SEQUENCE</scope>
    <source>
        <strain evidence="1">MM-2020</strain>
        <tissue evidence="1">Muscle</tissue>
    </source>
</reference>
<comment type="caution">
    <text evidence="1">The sequence shown here is derived from an EMBL/GenBank/DDBJ whole genome shotgun (WGS) entry which is preliminary data.</text>
</comment>
<sequence length="143" mass="16067">MLFSYWLCSVWHSKTFVTIMFLAPCNVVAGYRLSAVVSLTNDSVREAVNSKQASLVICSASQRKCTAANGKRVLKYVTACIRSAECNTVKHHLVTLSNVTEPDSGTLLPIDKCFPSQAVLLRFYICAYTYTWYCQTHTPTHRF</sequence>
<accession>A0A9D3XSZ1</accession>
<dbReference type="EMBL" id="JAHDVG010000463">
    <property type="protein sequence ID" value="KAH1186229.1"/>
    <property type="molecule type" value="Genomic_DNA"/>
</dbReference>
<name>A0A9D3XSZ1_9SAUR</name>
<dbReference type="Proteomes" id="UP000827986">
    <property type="component" value="Unassembled WGS sequence"/>
</dbReference>